<gene>
    <name evidence="2" type="ORF">CDAR_201451</name>
</gene>
<evidence type="ECO:0000313" key="3">
    <source>
        <dbReference type="Proteomes" id="UP001054837"/>
    </source>
</evidence>
<keyword evidence="3" id="KW-1185">Reference proteome</keyword>
<reference evidence="2 3" key="1">
    <citation type="submission" date="2021-06" db="EMBL/GenBank/DDBJ databases">
        <title>Caerostris darwini draft genome.</title>
        <authorList>
            <person name="Kono N."/>
            <person name="Arakawa K."/>
        </authorList>
    </citation>
    <scope>NUCLEOTIDE SEQUENCE [LARGE SCALE GENOMIC DNA]</scope>
</reference>
<feature type="region of interest" description="Disordered" evidence="1">
    <location>
        <begin position="126"/>
        <end position="149"/>
    </location>
</feature>
<organism evidence="2 3">
    <name type="scientific">Caerostris darwini</name>
    <dbReference type="NCBI Taxonomy" id="1538125"/>
    <lineage>
        <taxon>Eukaryota</taxon>
        <taxon>Metazoa</taxon>
        <taxon>Ecdysozoa</taxon>
        <taxon>Arthropoda</taxon>
        <taxon>Chelicerata</taxon>
        <taxon>Arachnida</taxon>
        <taxon>Araneae</taxon>
        <taxon>Araneomorphae</taxon>
        <taxon>Entelegynae</taxon>
        <taxon>Araneoidea</taxon>
        <taxon>Araneidae</taxon>
        <taxon>Caerostris</taxon>
    </lineage>
</organism>
<accession>A0AAV4WEV1</accession>
<name>A0AAV4WEV1_9ARAC</name>
<evidence type="ECO:0000256" key="1">
    <source>
        <dbReference type="SAM" id="MobiDB-lite"/>
    </source>
</evidence>
<evidence type="ECO:0000313" key="2">
    <source>
        <dbReference type="EMBL" id="GIY81310.1"/>
    </source>
</evidence>
<comment type="caution">
    <text evidence="2">The sequence shown here is derived from an EMBL/GenBank/DDBJ whole genome shotgun (WGS) entry which is preliminary data.</text>
</comment>
<dbReference type="AlphaFoldDB" id="A0AAV4WEV1"/>
<sequence>MRTTSLINSLTPIVRGNLIHLNPGKFRNSREYSQFLELENRSKVTGETKLKAPVSIYSYIPYPFSSYPPFQFSPLIIPTFTHYSQSNIAVVDDSIIFSISPRPHNSFYSDILHNKFVFNEAAWIQGSRKPPSGKTSDEEVYTVREKATK</sequence>
<protein>
    <submittedName>
        <fullName evidence="2">Uncharacterized protein</fullName>
    </submittedName>
</protein>
<dbReference type="EMBL" id="BPLQ01014604">
    <property type="protein sequence ID" value="GIY81310.1"/>
    <property type="molecule type" value="Genomic_DNA"/>
</dbReference>
<dbReference type="Proteomes" id="UP001054837">
    <property type="component" value="Unassembled WGS sequence"/>
</dbReference>
<feature type="compositionally biased region" description="Basic and acidic residues" evidence="1">
    <location>
        <begin position="135"/>
        <end position="149"/>
    </location>
</feature>
<proteinExistence type="predicted"/>